<dbReference type="InterPro" id="IPR017871">
    <property type="entry name" value="ABC_transporter-like_CS"/>
</dbReference>
<feature type="domain" description="ABC transporter" evidence="5">
    <location>
        <begin position="3"/>
        <end position="223"/>
    </location>
</feature>
<dbReference type="FunFam" id="3.40.50.300:FF:000056">
    <property type="entry name" value="Cell division ATP-binding protein FtsE"/>
    <property type="match status" value="1"/>
</dbReference>
<evidence type="ECO:0000256" key="4">
    <source>
        <dbReference type="ARBA" id="ARBA00022840"/>
    </source>
</evidence>
<proteinExistence type="inferred from homology"/>
<reference evidence="6 7" key="1">
    <citation type="journal article" date="2007" name="Int. J. Syst. Evol. Microbiol.">
        <title>Oceanobacillus profundus sp. nov., isolated from a deep-sea sediment core.</title>
        <authorList>
            <person name="Kim Y.G."/>
            <person name="Choi D.H."/>
            <person name="Hyun S."/>
            <person name="Cho B.C."/>
        </authorList>
    </citation>
    <scope>NUCLEOTIDE SEQUENCE [LARGE SCALE GENOMIC DNA]</scope>
    <source>
        <strain evidence="6 7">DSM 18246</strain>
    </source>
</reference>
<keyword evidence="7" id="KW-1185">Reference proteome</keyword>
<evidence type="ECO:0000259" key="5">
    <source>
        <dbReference type="PROSITE" id="PS50893"/>
    </source>
</evidence>
<accession>A0A417YDC5</accession>
<dbReference type="Gene3D" id="3.40.50.300">
    <property type="entry name" value="P-loop containing nucleotide triphosphate hydrolases"/>
    <property type="match status" value="1"/>
</dbReference>
<sequence>MILEAKDLNYYYQDGEQRRYILKDTSVSFEKGKFYTILGQSGSGKTTLLSLLSALDSPHSGEVLFNEEDIKKIGYEKYRRNNVGIIFQSYNLIPTFTAVENVLVPMTITENEIPEDAKTVAYNLLDYIGIVKSKADRFVNKLSGGEQQRVAIARALATNVELILADEPTGNLDEEMEQEIIDIFKKLAHEHGKCVIVVTHSNEIALQSDQAFHLRKGALSSYE</sequence>
<dbReference type="Pfam" id="PF00005">
    <property type="entry name" value="ABC_tran"/>
    <property type="match status" value="1"/>
</dbReference>
<dbReference type="AlphaFoldDB" id="A0A417YDC5"/>
<dbReference type="OrthoDB" id="9791546at2"/>
<dbReference type="SUPFAM" id="SSF52540">
    <property type="entry name" value="P-loop containing nucleoside triphosphate hydrolases"/>
    <property type="match status" value="1"/>
</dbReference>
<keyword evidence="2" id="KW-0813">Transport</keyword>
<dbReference type="PANTHER" id="PTHR42798">
    <property type="entry name" value="LIPOPROTEIN-RELEASING SYSTEM ATP-BINDING PROTEIN LOLD"/>
    <property type="match status" value="1"/>
</dbReference>
<keyword evidence="4 6" id="KW-0067">ATP-binding</keyword>
<dbReference type="PROSITE" id="PS50893">
    <property type="entry name" value="ABC_TRANSPORTER_2"/>
    <property type="match status" value="1"/>
</dbReference>
<dbReference type="PROSITE" id="PS00211">
    <property type="entry name" value="ABC_TRANSPORTER_1"/>
    <property type="match status" value="1"/>
</dbReference>
<name>A0A417YDC5_9BACI</name>
<dbReference type="RefSeq" id="WP_095310783.1">
    <property type="nucleotide sequence ID" value="NZ_JAMAWL010000002.1"/>
</dbReference>
<dbReference type="GO" id="GO:0005886">
    <property type="term" value="C:plasma membrane"/>
    <property type="evidence" value="ECO:0007669"/>
    <property type="project" value="UniProtKB-ARBA"/>
</dbReference>
<keyword evidence="3" id="KW-0547">Nucleotide-binding</keyword>
<dbReference type="Proteomes" id="UP000285456">
    <property type="component" value="Unassembled WGS sequence"/>
</dbReference>
<dbReference type="InterPro" id="IPR017911">
    <property type="entry name" value="MacB-like_ATP-bd"/>
</dbReference>
<dbReference type="CDD" id="cd03255">
    <property type="entry name" value="ABC_MJ0796_LolCDE_FtsE"/>
    <property type="match status" value="1"/>
</dbReference>
<organism evidence="6 7">
    <name type="scientific">Oceanobacillus profundus</name>
    <dbReference type="NCBI Taxonomy" id="372463"/>
    <lineage>
        <taxon>Bacteria</taxon>
        <taxon>Bacillati</taxon>
        <taxon>Bacillota</taxon>
        <taxon>Bacilli</taxon>
        <taxon>Bacillales</taxon>
        <taxon>Bacillaceae</taxon>
        <taxon>Oceanobacillus</taxon>
    </lineage>
</organism>
<comment type="similarity">
    <text evidence="1">Belongs to the ABC transporter superfamily.</text>
</comment>
<evidence type="ECO:0000256" key="1">
    <source>
        <dbReference type="ARBA" id="ARBA00005417"/>
    </source>
</evidence>
<dbReference type="PANTHER" id="PTHR42798:SF6">
    <property type="entry name" value="CELL DIVISION ATP-BINDING PROTEIN FTSE"/>
    <property type="match status" value="1"/>
</dbReference>
<dbReference type="GO" id="GO:0005524">
    <property type="term" value="F:ATP binding"/>
    <property type="evidence" value="ECO:0007669"/>
    <property type="project" value="UniProtKB-KW"/>
</dbReference>
<dbReference type="InterPro" id="IPR003593">
    <property type="entry name" value="AAA+_ATPase"/>
</dbReference>
<evidence type="ECO:0000256" key="2">
    <source>
        <dbReference type="ARBA" id="ARBA00022448"/>
    </source>
</evidence>
<evidence type="ECO:0000256" key="3">
    <source>
        <dbReference type="ARBA" id="ARBA00022741"/>
    </source>
</evidence>
<protein>
    <submittedName>
        <fullName evidence="6">ABC transporter ATP-binding protein</fullName>
    </submittedName>
</protein>
<comment type="caution">
    <text evidence="6">The sequence shown here is derived from an EMBL/GenBank/DDBJ whole genome shotgun (WGS) entry which is preliminary data.</text>
</comment>
<evidence type="ECO:0000313" key="7">
    <source>
        <dbReference type="Proteomes" id="UP000285456"/>
    </source>
</evidence>
<dbReference type="GO" id="GO:0016887">
    <property type="term" value="F:ATP hydrolysis activity"/>
    <property type="evidence" value="ECO:0007669"/>
    <property type="project" value="InterPro"/>
</dbReference>
<gene>
    <name evidence="6" type="ORF">D1B32_15960</name>
</gene>
<dbReference type="EMBL" id="QWEH01000012">
    <property type="protein sequence ID" value="RHW30610.1"/>
    <property type="molecule type" value="Genomic_DNA"/>
</dbReference>
<dbReference type="InterPro" id="IPR003439">
    <property type="entry name" value="ABC_transporter-like_ATP-bd"/>
</dbReference>
<dbReference type="SMART" id="SM00382">
    <property type="entry name" value="AAA"/>
    <property type="match status" value="1"/>
</dbReference>
<dbReference type="InterPro" id="IPR027417">
    <property type="entry name" value="P-loop_NTPase"/>
</dbReference>
<evidence type="ECO:0000313" key="6">
    <source>
        <dbReference type="EMBL" id="RHW30610.1"/>
    </source>
</evidence>